<dbReference type="RefSeq" id="WP_150042284.1">
    <property type="nucleotide sequence ID" value="NZ_OW485601.1"/>
</dbReference>
<proteinExistence type="predicted"/>
<dbReference type="InterPro" id="IPR000524">
    <property type="entry name" value="Tscrpt_reg_HTH_GntR"/>
</dbReference>
<dbReference type="Gene3D" id="1.10.10.10">
    <property type="entry name" value="Winged helix-like DNA-binding domain superfamily/Winged helix DNA-binding domain"/>
    <property type="match status" value="1"/>
</dbReference>
<evidence type="ECO:0000256" key="1">
    <source>
        <dbReference type="ARBA" id="ARBA00023015"/>
    </source>
</evidence>
<dbReference type="SMART" id="SM00345">
    <property type="entry name" value="HTH_GNTR"/>
    <property type="match status" value="1"/>
</dbReference>
<dbReference type="GO" id="GO:0003700">
    <property type="term" value="F:DNA-binding transcription factor activity"/>
    <property type="evidence" value="ECO:0007669"/>
    <property type="project" value="InterPro"/>
</dbReference>
<dbReference type="InterPro" id="IPR036388">
    <property type="entry name" value="WH-like_DNA-bd_sf"/>
</dbReference>
<evidence type="ECO:0000256" key="2">
    <source>
        <dbReference type="ARBA" id="ARBA00023125"/>
    </source>
</evidence>
<evidence type="ECO:0000313" key="7">
    <source>
        <dbReference type="Proteomes" id="UP000325255"/>
    </source>
</evidence>
<dbReference type="SUPFAM" id="SSF48008">
    <property type="entry name" value="GntR ligand-binding domain-like"/>
    <property type="match status" value="1"/>
</dbReference>
<dbReference type="PROSITE" id="PS50949">
    <property type="entry name" value="HTH_GNTR"/>
    <property type="match status" value="1"/>
</dbReference>
<dbReference type="PANTHER" id="PTHR43537:SF6">
    <property type="entry name" value="HTH-TYPE TRANSCRIPTIONAL REPRESSOR RSPR"/>
    <property type="match status" value="1"/>
</dbReference>
<dbReference type="Pfam" id="PF07729">
    <property type="entry name" value="FCD"/>
    <property type="match status" value="1"/>
</dbReference>
<evidence type="ECO:0000313" key="6">
    <source>
        <dbReference type="EMBL" id="KAA5610698.1"/>
    </source>
</evidence>
<dbReference type="InterPro" id="IPR008920">
    <property type="entry name" value="TF_FadR/GntR_C"/>
</dbReference>
<dbReference type="GO" id="GO:0003677">
    <property type="term" value="F:DNA binding"/>
    <property type="evidence" value="ECO:0007669"/>
    <property type="project" value="UniProtKB-KW"/>
</dbReference>
<dbReference type="EMBL" id="VWPK01000029">
    <property type="protein sequence ID" value="KAA5610698.1"/>
    <property type="molecule type" value="Genomic_DNA"/>
</dbReference>
<comment type="caution">
    <text evidence="6">The sequence shown here is derived from an EMBL/GenBank/DDBJ whole genome shotgun (WGS) entry which is preliminary data.</text>
</comment>
<keyword evidence="2" id="KW-0238">DNA-binding</keyword>
<protein>
    <submittedName>
        <fullName evidence="6">GntR family transcriptional regulator</fullName>
    </submittedName>
</protein>
<dbReference type="CDD" id="cd07377">
    <property type="entry name" value="WHTH_GntR"/>
    <property type="match status" value="1"/>
</dbReference>
<dbReference type="Gene3D" id="1.20.120.530">
    <property type="entry name" value="GntR ligand-binding domain-like"/>
    <property type="match status" value="1"/>
</dbReference>
<dbReference type="OrthoDB" id="9788098at2"/>
<dbReference type="AlphaFoldDB" id="A0A5M6IT09"/>
<evidence type="ECO:0000256" key="4">
    <source>
        <dbReference type="SAM" id="MobiDB-lite"/>
    </source>
</evidence>
<dbReference type="SUPFAM" id="SSF46785">
    <property type="entry name" value="Winged helix' DNA-binding domain"/>
    <property type="match status" value="1"/>
</dbReference>
<feature type="domain" description="HTH gntR-type" evidence="5">
    <location>
        <begin position="6"/>
        <end position="73"/>
    </location>
</feature>
<evidence type="ECO:0000256" key="3">
    <source>
        <dbReference type="ARBA" id="ARBA00023163"/>
    </source>
</evidence>
<sequence>MDRRSPRLTEQVFDRLRDEIVRGVLPPGAPVIEADVSERLQVSRTPVREALIKLADEGLVRVFPQRGSFVAPISLQAVREAQFLREHLECAMVADAAAQMTLAGSGRLIENLDAQRRAARQDDGERFYRLDEELHTIIAEIAGHPRVWRVIQQEKVHMDRIRYLSFADHAHLERLIGQHQDVVEALVERNADRATGAMRLHLREVFGTIDKLHLVESSEPISLPPRRRRQTSEEKAARRGLPQAS</sequence>
<dbReference type="Pfam" id="PF00392">
    <property type="entry name" value="GntR"/>
    <property type="match status" value="1"/>
</dbReference>
<accession>A0A5M6IT09</accession>
<dbReference type="InterPro" id="IPR011711">
    <property type="entry name" value="GntR_C"/>
</dbReference>
<dbReference type="InterPro" id="IPR036390">
    <property type="entry name" value="WH_DNA-bd_sf"/>
</dbReference>
<keyword evidence="3" id="KW-0804">Transcription</keyword>
<dbReference type="SMART" id="SM00895">
    <property type="entry name" value="FCD"/>
    <property type="match status" value="1"/>
</dbReference>
<dbReference type="Proteomes" id="UP000325255">
    <property type="component" value="Unassembled WGS sequence"/>
</dbReference>
<evidence type="ECO:0000259" key="5">
    <source>
        <dbReference type="PROSITE" id="PS50949"/>
    </source>
</evidence>
<keyword evidence="1" id="KW-0805">Transcription regulation</keyword>
<feature type="region of interest" description="Disordered" evidence="4">
    <location>
        <begin position="220"/>
        <end position="245"/>
    </location>
</feature>
<name>A0A5M6IT09_9PROT</name>
<reference evidence="6 7" key="1">
    <citation type="submission" date="2019-09" db="EMBL/GenBank/DDBJ databases">
        <title>Genome sequence of Rhodovastum atsumiense, a diverse member of the Acetobacteraceae family of non-sulfur purple photosynthetic bacteria.</title>
        <authorList>
            <person name="Meyer T."/>
            <person name="Kyndt J."/>
        </authorList>
    </citation>
    <scope>NUCLEOTIDE SEQUENCE [LARGE SCALE GENOMIC DNA]</scope>
    <source>
        <strain evidence="6 7">DSM 21279</strain>
    </source>
</reference>
<keyword evidence="7" id="KW-1185">Reference proteome</keyword>
<gene>
    <name evidence="6" type="ORF">F1189_18170</name>
</gene>
<dbReference type="PANTHER" id="PTHR43537">
    <property type="entry name" value="TRANSCRIPTIONAL REGULATOR, GNTR FAMILY"/>
    <property type="match status" value="1"/>
</dbReference>
<organism evidence="6 7">
    <name type="scientific">Rhodovastum atsumiense</name>
    <dbReference type="NCBI Taxonomy" id="504468"/>
    <lineage>
        <taxon>Bacteria</taxon>
        <taxon>Pseudomonadati</taxon>
        <taxon>Pseudomonadota</taxon>
        <taxon>Alphaproteobacteria</taxon>
        <taxon>Acetobacterales</taxon>
        <taxon>Acetobacteraceae</taxon>
        <taxon>Rhodovastum</taxon>
    </lineage>
</organism>